<dbReference type="Pfam" id="PF11288">
    <property type="entry name" value="DUF3089"/>
    <property type="match status" value="1"/>
</dbReference>
<dbReference type="InterPro" id="IPR021440">
    <property type="entry name" value="DUF3089"/>
</dbReference>
<dbReference type="AlphaFoldDB" id="A0A937LLG2"/>
<evidence type="ECO:0000313" key="2">
    <source>
        <dbReference type="Proteomes" id="UP000711391"/>
    </source>
</evidence>
<accession>A0A937LLG2</accession>
<evidence type="ECO:0000313" key="1">
    <source>
        <dbReference type="EMBL" id="MBL6818456.1"/>
    </source>
</evidence>
<gene>
    <name evidence="1" type="ORF">ISQ64_03525</name>
</gene>
<reference evidence="1" key="1">
    <citation type="submission" date="2020-10" db="EMBL/GenBank/DDBJ databases">
        <title>Microbiome of the Black Sea water column analyzed by genome centric metagenomics.</title>
        <authorList>
            <person name="Cabello-Yeves P.J."/>
            <person name="Callieri C."/>
            <person name="Picazo A."/>
            <person name="Mehrshad M."/>
            <person name="Haro-Moreno J.M."/>
            <person name="Roda-Garcia J."/>
            <person name="Dzembekova N."/>
            <person name="Slabakova V."/>
            <person name="Slabakova N."/>
            <person name="Moncheva S."/>
            <person name="Rodriguez-Valera F."/>
        </authorList>
    </citation>
    <scope>NUCLEOTIDE SEQUENCE</scope>
    <source>
        <strain evidence="1">BS307-5m-G50</strain>
    </source>
</reference>
<comment type="caution">
    <text evidence="1">The sequence shown here is derived from an EMBL/GenBank/DDBJ whole genome shotgun (WGS) entry which is preliminary data.</text>
</comment>
<dbReference type="SUPFAM" id="SSF53474">
    <property type="entry name" value="alpha/beta-Hydrolases"/>
    <property type="match status" value="1"/>
</dbReference>
<sequence>MDDEKLDKLLEYIKPVKSFENTDHPIAPDYSNYDNWAAYPKKDGQQFYLPDSSLTLNKTNNDVDVFYIHPTGFFEKTWNSFMEKDRAAYERTEMMLGNQVSAFNDSCNIYAPEYRQATYYSYFAKNSDGMLAHDLAFEDILNSFNYFIENFNKDKPFIIMSHSQGALHAHRLISKYIQGTKLQERMICAYVIGYIIPDYLYDELFPLIPKSVSPIDTNCIISWSTVVEGFKRQRLRTIFWTPSEWTIQYMDQKIYSTNPFTWLNDNDWHEPPECHSAVITKSPNYDFADRLSTKHSGAKKSLKYSSVQDFSVSLNSQNGLLEARGPLVDRMKRIQYFTGDLHSYDVMLFWGCLRQNIKDRINAFL</sequence>
<dbReference type="InterPro" id="IPR029058">
    <property type="entry name" value="AB_hydrolase_fold"/>
</dbReference>
<name>A0A937LLG2_9GAMM</name>
<dbReference type="EMBL" id="JADHQD010000018">
    <property type="protein sequence ID" value="MBL6818456.1"/>
    <property type="molecule type" value="Genomic_DNA"/>
</dbReference>
<protein>
    <submittedName>
        <fullName evidence="1">DUF3089 domain-containing protein</fullName>
    </submittedName>
</protein>
<dbReference type="Proteomes" id="UP000711391">
    <property type="component" value="Unassembled WGS sequence"/>
</dbReference>
<organism evidence="1 2">
    <name type="scientific">SAR86 cluster bacterium</name>
    <dbReference type="NCBI Taxonomy" id="2030880"/>
    <lineage>
        <taxon>Bacteria</taxon>
        <taxon>Pseudomonadati</taxon>
        <taxon>Pseudomonadota</taxon>
        <taxon>Gammaproteobacteria</taxon>
        <taxon>SAR86 cluster</taxon>
    </lineage>
</organism>
<proteinExistence type="predicted"/>